<dbReference type="SUPFAM" id="SSF56935">
    <property type="entry name" value="Porins"/>
    <property type="match status" value="1"/>
</dbReference>
<dbReference type="GO" id="GO:0009279">
    <property type="term" value="C:cell outer membrane"/>
    <property type="evidence" value="ECO:0007669"/>
    <property type="project" value="UniProtKB-SubCell"/>
</dbReference>
<comment type="caution">
    <text evidence="5">The sequence shown here is derived from an EMBL/GenBank/DDBJ whole genome shotgun (WGS) entry which is preliminary data.</text>
</comment>
<evidence type="ECO:0000256" key="3">
    <source>
        <dbReference type="ARBA" id="ARBA00023237"/>
    </source>
</evidence>
<gene>
    <name evidence="5" type="ORF">FGF67_13720</name>
</gene>
<evidence type="ECO:0000313" key="6">
    <source>
        <dbReference type="Proteomes" id="UP000308713"/>
    </source>
</evidence>
<protein>
    <submittedName>
        <fullName evidence="5">TonB-dependent receptor</fullName>
    </submittedName>
</protein>
<evidence type="ECO:0000313" key="5">
    <source>
        <dbReference type="EMBL" id="TNJ42549.1"/>
    </source>
</evidence>
<reference evidence="5 6" key="1">
    <citation type="submission" date="2019-05" db="EMBL/GenBank/DDBJ databases">
        <title>Tamlana fucoidanivorans sp. nov., isolated from the surface of algae collected from Fujian province in China.</title>
        <authorList>
            <person name="Li J."/>
        </authorList>
    </citation>
    <scope>NUCLEOTIDE SEQUENCE [LARGE SCALE GENOMIC DNA]</scope>
    <source>
        <strain evidence="5 6">CW2-9</strain>
    </source>
</reference>
<evidence type="ECO:0000259" key="4">
    <source>
        <dbReference type="Pfam" id="PF00593"/>
    </source>
</evidence>
<dbReference type="OrthoDB" id="9803050at2"/>
<dbReference type="EMBL" id="VDCS01000013">
    <property type="protein sequence ID" value="TNJ42549.1"/>
    <property type="molecule type" value="Genomic_DNA"/>
</dbReference>
<name>A0A5C4SIA4_9FLAO</name>
<keyword evidence="3" id="KW-0998">Cell outer membrane</keyword>
<organism evidence="5 6">
    <name type="scientific">Allotamlana fucoidanivorans</name>
    <dbReference type="NCBI Taxonomy" id="2583814"/>
    <lineage>
        <taxon>Bacteria</taxon>
        <taxon>Pseudomonadati</taxon>
        <taxon>Bacteroidota</taxon>
        <taxon>Flavobacteriia</taxon>
        <taxon>Flavobacteriales</taxon>
        <taxon>Flavobacteriaceae</taxon>
        <taxon>Allotamlana</taxon>
    </lineage>
</organism>
<dbReference type="InterPro" id="IPR000531">
    <property type="entry name" value="Beta-barrel_TonB"/>
</dbReference>
<feature type="domain" description="TonB-dependent receptor-like beta-barrel" evidence="4">
    <location>
        <begin position="108"/>
        <end position="292"/>
    </location>
</feature>
<evidence type="ECO:0000256" key="2">
    <source>
        <dbReference type="ARBA" id="ARBA00023136"/>
    </source>
</evidence>
<evidence type="ECO:0000256" key="1">
    <source>
        <dbReference type="ARBA" id="ARBA00004442"/>
    </source>
</evidence>
<dbReference type="InterPro" id="IPR036942">
    <property type="entry name" value="Beta-barrel_TonB_sf"/>
</dbReference>
<sequence>MFRCVLFSYDKVKKEVLISQALFSELEFNNQETYARLDIRANYFQKFNAFILEPRLNIRQKLSHLFAVKLQGEFKNQSVTQIIDFQDDFLGVENRRWILANTKNVPISKSKQASLGFEYNHRNWILDVEGYYKVVNGITLSNEGFYNNFQYLKASGRYKVKGLEFLVNKTASHYSTWLSYTYSVNDYEFKILNPPVFPNNMDIRHSVSLAFNYNILEPLEISLGGIWRSGKPYTKPVEGHETIQNGNDIVVNYGDPNRDNLEDFMRLDASLNYGFNLSKGMISSVRVGVINILNRKNVINTYYEVNPEDSSSAIAIENKSLGLTPNVSFRCHF</sequence>
<comment type="subcellular location">
    <subcellularLocation>
        <location evidence="1">Cell outer membrane</location>
    </subcellularLocation>
</comment>
<proteinExistence type="predicted"/>
<dbReference type="Gene3D" id="2.40.170.20">
    <property type="entry name" value="TonB-dependent receptor, beta-barrel domain"/>
    <property type="match status" value="1"/>
</dbReference>
<dbReference type="Pfam" id="PF00593">
    <property type="entry name" value="TonB_dep_Rec_b-barrel"/>
    <property type="match status" value="1"/>
</dbReference>
<keyword evidence="2" id="KW-0472">Membrane</keyword>
<dbReference type="Proteomes" id="UP000308713">
    <property type="component" value="Unassembled WGS sequence"/>
</dbReference>
<keyword evidence="5" id="KW-0675">Receptor</keyword>
<dbReference type="AlphaFoldDB" id="A0A5C4SIA4"/>
<accession>A0A5C4SIA4</accession>
<keyword evidence="6" id="KW-1185">Reference proteome</keyword>